<organism evidence="26 27">
    <name type="scientific">Saponaria officinalis</name>
    <name type="common">Common soapwort</name>
    <name type="synonym">Lychnis saponaria</name>
    <dbReference type="NCBI Taxonomy" id="3572"/>
    <lineage>
        <taxon>Eukaryota</taxon>
        <taxon>Viridiplantae</taxon>
        <taxon>Streptophyta</taxon>
        <taxon>Embryophyta</taxon>
        <taxon>Tracheophyta</taxon>
        <taxon>Spermatophyta</taxon>
        <taxon>Magnoliopsida</taxon>
        <taxon>eudicotyledons</taxon>
        <taxon>Gunneridae</taxon>
        <taxon>Pentapetalae</taxon>
        <taxon>Caryophyllales</taxon>
        <taxon>Caryophyllaceae</taxon>
        <taxon>Caryophylleae</taxon>
        <taxon>Saponaria</taxon>
    </lineage>
</organism>
<dbReference type="InterPro" id="IPR003591">
    <property type="entry name" value="Leu-rich_rpt_typical-subtyp"/>
</dbReference>
<keyword evidence="19" id="KW-0325">Glycoprotein</keyword>
<dbReference type="FunFam" id="3.80.10.10:FF:000095">
    <property type="entry name" value="LRR receptor-like serine/threonine-protein kinase GSO1"/>
    <property type="match status" value="1"/>
</dbReference>
<evidence type="ECO:0000256" key="15">
    <source>
        <dbReference type="ARBA" id="ARBA00022840"/>
    </source>
</evidence>
<keyword evidence="9" id="KW-0808">Transferase</keyword>
<keyword evidence="8" id="KW-0433">Leucine-rich repeat</keyword>
<comment type="similarity">
    <text evidence="2">Belongs to the protein kinase superfamily. Ser/Thr protein kinase family.</text>
</comment>
<dbReference type="GO" id="GO:0005886">
    <property type="term" value="C:plasma membrane"/>
    <property type="evidence" value="ECO:0007669"/>
    <property type="project" value="UniProtKB-SubCell"/>
</dbReference>
<evidence type="ECO:0000256" key="16">
    <source>
        <dbReference type="ARBA" id="ARBA00022989"/>
    </source>
</evidence>
<dbReference type="SMART" id="SM00220">
    <property type="entry name" value="S_TKc"/>
    <property type="match status" value="1"/>
</dbReference>
<keyword evidence="12" id="KW-0677">Repeat</keyword>
<dbReference type="EC" id="2.7.11.1" evidence="4"/>
<reference evidence="26" key="1">
    <citation type="submission" date="2024-03" db="EMBL/GenBank/DDBJ databases">
        <title>WGS assembly of Saponaria officinalis var. Norfolk2.</title>
        <authorList>
            <person name="Jenkins J."/>
            <person name="Shu S."/>
            <person name="Grimwood J."/>
            <person name="Barry K."/>
            <person name="Goodstein D."/>
            <person name="Schmutz J."/>
            <person name="Leebens-Mack J."/>
            <person name="Osbourn A."/>
        </authorList>
    </citation>
    <scope>NUCLEOTIDE SEQUENCE [LARGE SCALE GENOMIC DNA]</scope>
    <source>
        <strain evidence="26">JIC</strain>
    </source>
</reference>
<evidence type="ECO:0000256" key="6">
    <source>
        <dbReference type="ARBA" id="ARBA00022527"/>
    </source>
</evidence>
<dbReference type="InterPro" id="IPR008271">
    <property type="entry name" value="Ser/Thr_kinase_AS"/>
</dbReference>
<dbReference type="PROSITE" id="PS00108">
    <property type="entry name" value="PROTEIN_KINASE_ST"/>
    <property type="match status" value="1"/>
</dbReference>
<evidence type="ECO:0000256" key="3">
    <source>
        <dbReference type="ARBA" id="ARBA00009592"/>
    </source>
</evidence>
<dbReference type="Pfam" id="PF13855">
    <property type="entry name" value="LRR_8"/>
    <property type="match status" value="3"/>
</dbReference>
<keyword evidence="14" id="KW-0418">Kinase</keyword>
<dbReference type="SMART" id="SM00369">
    <property type="entry name" value="LRR_TYP"/>
    <property type="match status" value="9"/>
</dbReference>
<keyword evidence="11 24" id="KW-0732">Signal</keyword>
<evidence type="ECO:0000256" key="9">
    <source>
        <dbReference type="ARBA" id="ARBA00022679"/>
    </source>
</evidence>
<dbReference type="InterPro" id="IPR017441">
    <property type="entry name" value="Protein_kinase_ATP_BS"/>
</dbReference>
<name>A0AAW1H8B3_SAPOF</name>
<evidence type="ECO:0000256" key="24">
    <source>
        <dbReference type="SAM" id="SignalP"/>
    </source>
</evidence>
<dbReference type="AlphaFoldDB" id="A0AAW1H8B3"/>
<dbReference type="InterPro" id="IPR013210">
    <property type="entry name" value="LRR_N_plant-typ"/>
</dbReference>
<dbReference type="InterPro" id="IPR051716">
    <property type="entry name" value="Plant_RL_S/T_kinase"/>
</dbReference>
<accession>A0AAW1H8B3</accession>
<evidence type="ECO:0000259" key="25">
    <source>
        <dbReference type="PROSITE" id="PS50011"/>
    </source>
</evidence>
<dbReference type="PANTHER" id="PTHR48053">
    <property type="entry name" value="LEUCINE RICH REPEAT FAMILY PROTEIN, EXPRESSED"/>
    <property type="match status" value="1"/>
</dbReference>
<evidence type="ECO:0000256" key="18">
    <source>
        <dbReference type="ARBA" id="ARBA00023170"/>
    </source>
</evidence>
<dbReference type="Gene3D" id="3.30.200.20">
    <property type="entry name" value="Phosphorylase Kinase, domain 1"/>
    <property type="match status" value="1"/>
</dbReference>
<evidence type="ECO:0000256" key="12">
    <source>
        <dbReference type="ARBA" id="ARBA00022737"/>
    </source>
</evidence>
<dbReference type="Pfam" id="PF00560">
    <property type="entry name" value="LRR_1"/>
    <property type="match status" value="1"/>
</dbReference>
<dbReference type="InterPro" id="IPR011009">
    <property type="entry name" value="Kinase-like_dom_sf"/>
</dbReference>
<evidence type="ECO:0000256" key="4">
    <source>
        <dbReference type="ARBA" id="ARBA00012513"/>
    </source>
</evidence>
<evidence type="ECO:0000313" key="27">
    <source>
        <dbReference type="Proteomes" id="UP001443914"/>
    </source>
</evidence>
<evidence type="ECO:0000256" key="23">
    <source>
        <dbReference type="SAM" id="Phobius"/>
    </source>
</evidence>
<keyword evidence="15 22" id="KW-0067">ATP-binding</keyword>
<dbReference type="EMBL" id="JBDFQZ010000012">
    <property type="protein sequence ID" value="KAK9672278.1"/>
    <property type="molecule type" value="Genomic_DNA"/>
</dbReference>
<comment type="caution">
    <text evidence="26">The sequence shown here is derived from an EMBL/GenBank/DDBJ whole genome shotgun (WGS) entry which is preliminary data.</text>
</comment>
<proteinExistence type="inferred from homology"/>
<evidence type="ECO:0000256" key="2">
    <source>
        <dbReference type="ARBA" id="ARBA00008684"/>
    </source>
</evidence>
<protein>
    <recommendedName>
        <fullName evidence="4">non-specific serine/threonine protein kinase</fullName>
        <ecNumber evidence="4">2.7.11.1</ecNumber>
    </recommendedName>
</protein>
<comment type="subcellular location">
    <subcellularLocation>
        <location evidence="1">Cell membrane</location>
        <topology evidence="1">Single-pass type I membrane protein</topology>
    </subcellularLocation>
</comment>
<gene>
    <name evidence="26" type="ORF">RND81_12G088600</name>
</gene>
<dbReference type="Gene3D" id="3.80.10.10">
    <property type="entry name" value="Ribonuclease Inhibitor"/>
    <property type="match status" value="3"/>
</dbReference>
<evidence type="ECO:0000256" key="21">
    <source>
        <dbReference type="ARBA" id="ARBA00048679"/>
    </source>
</evidence>
<keyword evidence="6" id="KW-0723">Serine/threonine-protein kinase</keyword>
<dbReference type="InterPro" id="IPR000719">
    <property type="entry name" value="Prot_kinase_dom"/>
</dbReference>
<comment type="catalytic activity">
    <reaction evidence="21">
        <text>L-seryl-[protein] + ATP = O-phospho-L-seryl-[protein] + ADP + H(+)</text>
        <dbReference type="Rhea" id="RHEA:17989"/>
        <dbReference type="Rhea" id="RHEA-COMP:9863"/>
        <dbReference type="Rhea" id="RHEA-COMP:11604"/>
        <dbReference type="ChEBI" id="CHEBI:15378"/>
        <dbReference type="ChEBI" id="CHEBI:29999"/>
        <dbReference type="ChEBI" id="CHEBI:30616"/>
        <dbReference type="ChEBI" id="CHEBI:83421"/>
        <dbReference type="ChEBI" id="CHEBI:456216"/>
        <dbReference type="EC" id="2.7.11.1"/>
    </reaction>
</comment>
<evidence type="ECO:0000256" key="22">
    <source>
        <dbReference type="PROSITE-ProRule" id="PRU10141"/>
    </source>
</evidence>
<evidence type="ECO:0000256" key="13">
    <source>
        <dbReference type="ARBA" id="ARBA00022741"/>
    </source>
</evidence>
<comment type="similarity">
    <text evidence="3">Belongs to the RLP family.</text>
</comment>
<evidence type="ECO:0000256" key="17">
    <source>
        <dbReference type="ARBA" id="ARBA00023136"/>
    </source>
</evidence>
<feature type="chain" id="PRO_5043968287" description="non-specific serine/threonine protein kinase" evidence="24">
    <location>
        <begin position="23"/>
        <end position="1046"/>
    </location>
</feature>
<dbReference type="PROSITE" id="PS50011">
    <property type="entry name" value="PROTEIN_KINASE_DOM"/>
    <property type="match status" value="1"/>
</dbReference>
<dbReference type="PROSITE" id="PS00107">
    <property type="entry name" value="PROTEIN_KINASE_ATP"/>
    <property type="match status" value="1"/>
</dbReference>
<dbReference type="Gene3D" id="1.10.510.10">
    <property type="entry name" value="Transferase(Phosphotransferase) domain 1"/>
    <property type="match status" value="1"/>
</dbReference>
<dbReference type="InterPro" id="IPR032675">
    <property type="entry name" value="LRR_dom_sf"/>
</dbReference>
<dbReference type="Pfam" id="PF00069">
    <property type="entry name" value="Pkinase"/>
    <property type="match status" value="1"/>
</dbReference>
<dbReference type="FunFam" id="3.80.10.10:FF:000288">
    <property type="entry name" value="LRR receptor-like serine/threonine-protein kinase EFR"/>
    <property type="match status" value="1"/>
</dbReference>
<evidence type="ECO:0000256" key="10">
    <source>
        <dbReference type="ARBA" id="ARBA00022692"/>
    </source>
</evidence>
<evidence type="ECO:0000256" key="5">
    <source>
        <dbReference type="ARBA" id="ARBA00022475"/>
    </source>
</evidence>
<comment type="catalytic activity">
    <reaction evidence="20">
        <text>L-threonyl-[protein] + ATP = O-phospho-L-threonyl-[protein] + ADP + H(+)</text>
        <dbReference type="Rhea" id="RHEA:46608"/>
        <dbReference type="Rhea" id="RHEA-COMP:11060"/>
        <dbReference type="Rhea" id="RHEA-COMP:11605"/>
        <dbReference type="ChEBI" id="CHEBI:15378"/>
        <dbReference type="ChEBI" id="CHEBI:30013"/>
        <dbReference type="ChEBI" id="CHEBI:30616"/>
        <dbReference type="ChEBI" id="CHEBI:61977"/>
        <dbReference type="ChEBI" id="CHEBI:456216"/>
        <dbReference type="EC" id="2.7.11.1"/>
    </reaction>
</comment>
<keyword evidence="13 22" id="KW-0547">Nucleotide-binding</keyword>
<keyword evidence="18" id="KW-0675">Receptor</keyword>
<evidence type="ECO:0000313" key="26">
    <source>
        <dbReference type="EMBL" id="KAK9672278.1"/>
    </source>
</evidence>
<evidence type="ECO:0000256" key="14">
    <source>
        <dbReference type="ARBA" id="ARBA00022777"/>
    </source>
</evidence>
<dbReference type="FunFam" id="3.80.10.10:FF:000275">
    <property type="entry name" value="Leucine-rich repeat receptor-like protein kinase"/>
    <property type="match status" value="1"/>
</dbReference>
<keyword evidence="10 23" id="KW-0812">Transmembrane</keyword>
<evidence type="ECO:0000256" key="8">
    <source>
        <dbReference type="ARBA" id="ARBA00022614"/>
    </source>
</evidence>
<keyword evidence="7" id="KW-0597">Phosphoprotein</keyword>
<evidence type="ECO:0000256" key="11">
    <source>
        <dbReference type="ARBA" id="ARBA00022729"/>
    </source>
</evidence>
<evidence type="ECO:0000256" key="7">
    <source>
        <dbReference type="ARBA" id="ARBA00022553"/>
    </source>
</evidence>
<keyword evidence="16 23" id="KW-1133">Transmembrane helix</keyword>
<dbReference type="GO" id="GO:0005524">
    <property type="term" value="F:ATP binding"/>
    <property type="evidence" value="ECO:0007669"/>
    <property type="project" value="UniProtKB-UniRule"/>
</dbReference>
<feature type="binding site" evidence="22">
    <location>
        <position position="776"/>
    </location>
    <ligand>
        <name>ATP</name>
        <dbReference type="ChEBI" id="CHEBI:30616"/>
    </ligand>
</feature>
<feature type="signal peptide" evidence="24">
    <location>
        <begin position="1"/>
        <end position="22"/>
    </location>
</feature>
<evidence type="ECO:0000256" key="1">
    <source>
        <dbReference type="ARBA" id="ARBA00004251"/>
    </source>
</evidence>
<sequence length="1046" mass="115583">MKSPIFLFHFTILLQHLTPSRAEQLGNDTDHAALLAIKSRVLDPDASVLNSWNHSLPHCSWDGVTCGRKHNRVIALDLSSRGLAGTISPFIGNLSFLRAVELYNNSLVGQIPPELLVSLSACLHLQNLSLERNELVRKIPPELNTLSKLTTLSIHTNKFTGPLFEAIANFTSLKVISATDNHFTGNILTDIGMMRNLNTLEAGENDLTGTIPTSILNCSMLVSLGFGGNKLHGELPLNIGLKLPHLVFLNLYSNQFSGEIPSGITNLINLEKLLLGGNELVGTIPRNLGRLQNLEWLLLHSNKLTSNIPDTFTNLSRLSTLFLYDNQLEGSIPSSLGKCQNLLNLDLSSNHLNGTLIDDLFKGSAKFVSVLLDGNLLEGIIPEEIGMQTNLVEFSVSKNKLSGTIPDGLAECSSLNSLDMHSNFFHGGKIPKHISNLVSLRILILHTNDLVGSIPNDFGKLQNLEILDFHFNRLSSSIPESFGNLSRLSELYLGSNRLEGSIPLSLRDCQNLLYINLSQNHLNGTLELFKGSTLLVNVDISDNLLKGSIPSEIGNQINLVDFYAWENKLSGIIPNELGRCLSLQMLDIHDNFFHGFIPTSFNTLDSLQLVDLSRNNLSGTIPNYFSNFSQLEWLNLSYNNFEGEVPITGVFANISEISLEGNVKLCGGIPELHLPRCKIPREMKKRRKTYRVLKLTVSIICALLGLLIITTWLYLTCHRKKRAPTTSGSAKDALIKVSYDMLLKATNGFSPENLLGVGSSGSVFKGALNGNTIAVKVLNLQTRGASKSFMAECKALRNVRHRNLRNDFKALVYEFMSNGSLDERLHGNRVENITLLQRVDIAIDVAQALSYLHRDSEIPIIHCDLKPSNILLDDNMVARVGDFGLAKFLTNPQHPNQSSSIGVRGTVGYAAPEYGLGSDPCPDGDIYSYGILVLELMTRKRPTDNMFQEDYNLHSYTEAANPDNILEIVDPTLLVENNEINGEEVDDIRAIHATNQRRFACMVDVISVGVACSKHLPQDRMKINEAINKLQAARDNLRNDNLINVF</sequence>
<dbReference type="GO" id="GO:0004674">
    <property type="term" value="F:protein serine/threonine kinase activity"/>
    <property type="evidence" value="ECO:0007669"/>
    <property type="project" value="UniProtKB-KW"/>
</dbReference>
<dbReference type="InterPro" id="IPR001611">
    <property type="entry name" value="Leu-rich_rpt"/>
</dbReference>
<keyword evidence="27" id="KW-1185">Reference proteome</keyword>
<dbReference type="SUPFAM" id="SSF56112">
    <property type="entry name" value="Protein kinase-like (PK-like)"/>
    <property type="match status" value="1"/>
</dbReference>
<feature type="domain" description="Protein kinase" evidence="25">
    <location>
        <begin position="749"/>
        <end position="1037"/>
    </location>
</feature>
<dbReference type="FunFam" id="1.10.510.10:FF:000358">
    <property type="entry name" value="Putative leucine-rich repeat receptor-like serine/threonine-protein kinase"/>
    <property type="match status" value="1"/>
</dbReference>
<dbReference type="SUPFAM" id="SSF52047">
    <property type="entry name" value="RNI-like"/>
    <property type="match status" value="2"/>
</dbReference>
<evidence type="ECO:0000256" key="20">
    <source>
        <dbReference type="ARBA" id="ARBA00047899"/>
    </source>
</evidence>
<keyword evidence="5" id="KW-1003">Cell membrane</keyword>
<feature type="transmembrane region" description="Helical" evidence="23">
    <location>
        <begin position="692"/>
        <end position="715"/>
    </location>
</feature>
<keyword evidence="17 23" id="KW-0472">Membrane</keyword>
<dbReference type="PANTHER" id="PTHR48053:SF37">
    <property type="entry name" value="LEUCINE-RICH REPEAT PROTEIN KINASE FAMILY PROTEIN"/>
    <property type="match status" value="1"/>
</dbReference>
<evidence type="ECO:0000256" key="19">
    <source>
        <dbReference type="ARBA" id="ARBA00023180"/>
    </source>
</evidence>
<dbReference type="Proteomes" id="UP001443914">
    <property type="component" value="Unassembled WGS sequence"/>
</dbReference>
<dbReference type="Pfam" id="PF08263">
    <property type="entry name" value="LRRNT_2"/>
    <property type="match status" value="1"/>
</dbReference>
<dbReference type="SMART" id="SM00365">
    <property type="entry name" value="LRR_SD22"/>
    <property type="match status" value="4"/>
</dbReference>